<dbReference type="InterPro" id="IPR059017">
    <property type="entry name" value="PMEL_NMB_N"/>
</dbReference>
<protein>
    <recommendedName>
        <fullName evidence="5">PKD domain-containing protein</fullName>
    </recommendedName>
</protein>
<dbReference type="GO" id="GO:0032438">
    <property type="term" value="P:melanosome organization"/>
    <property type="evidence" value="ECO:0007669"/>
    <property type="project" value="TreeGrafter"/>
</dbReference>
<evidence type="ECO:0000313" key="3">
    <source>
        <dbReference type="EMBL" id="KAK1803410.1"/>
    </source>
</evidence>
<dbReference type="AlphaFoldDB" id="A0AAD8ZR59"/>
<dbReference type="InterPro" id="IPR046846">
    <property type="entry name" value="PKAT_KLD"/>
</dbReference>
<dbReference type="PANTHER" id="PTHR11861">
    <property type="entry name" value="MELANOCYTE PROTEIN PMEL 17-RELATED"/>
    <property type="match status" value="1"/>
</dbReference>
<dbReference type="Proteomes" id="UP001239994">
    <property type="component" value="Unassembled WGS sequence"/>
</dbReference>
<evidence type="ECO:0000313" key="4">
    <source>
        <dbReference type="Proteomes" id="UP001239994"/>
    </source>
</evidence>
<feature type="domain" description="PMEL/NMB N-terminal" evidence="2">
    <location>
        <begin position="2"/>
        <end position="100"/>
    </location>
</feature>
<feature type="domain" description="PKAT KLD" evidence="1">
    <location>
        <begin position="320"/>
        <end position="370"/>
    </location>
</feature>
<gene>
    <name evidence="3" type="ORF">P4O66_020845</name>
</gene>
<evidence type="ECO:0008006" key="5">
    <source>
        <dbReference type="Google" id="ProtNLM"/>
    </source>
</evidence>
<evidence type="ECO:0000259" key="1">
    <source>
        <dbReference type="Pfam" id="PF20433"/>
    </source>
</evidence>
<keyword evidence="4" id="KW-1185">Reference proteome</keyword>
<organism evidence="3 4">
    <name type="scientific">Electrophorus voltai</name>
    <dbReference type="NCBI Taxonomy" id="2609070"/>
    <lineage>
        <taxon>Eukaryota</taxon>
        <taxon>Metazoa</taxon>
        <taxon>Chordata</taxon>
        <taxon>Craniata</taxon>
        <taxon>Vertebrata</taxon>
        <taxon>Euteleostomi</taxon>
        <taxon>Actinopterygii</taxon>
        <taxon>Neopterygii</taxon>
        <taxon>Teleostei</taxon>
        <taxon>Ostariophysi</taxon>
        <taxon>Gymnotiformes</taxon>
        <taxon>Gymnotoidei</taxon>
        <taxon>Gymnotidae</taxon>
        <taxon>Electrophorus</taxon>
    </lineage>
</organism>
<dbReference type="GO" id="GO:0005886">
    <property type="term" value="C:plasma membrane"/>
    <property type="evidence" value="ECO:0007669"/>
    <property type="project" value="TreeGrafter"/>
</dbReference>
<dbReference type="InterPro" id="IPR045219">
    <property type="entry name" value="PKAT"/>
</dbReference>
<dbReference type="PANTHER" id="PTHR11861:SF12">
    <property type="entry name" value="MELANOCYTE PROTEIN PMEL 17 PRECURSOR"/>
    <property type="match status" value="1"/>
</dbReference>
<evidence type="ECO:0000259" key="2">
    <source>
        <dbReference type="Pfam" id="PF26141"/>
    </source>
</evidence>
<name>A0AAD8ZR59_9TELE</name>
<proteinExistence type="predicted"/>
<feature type="non-terminal residue" evidence="3">
    <location>
        <position position="1"/>
    </location>
</feature>
<sequence>AQHRVGEPIYPQDNSVDKQNVVFPDGSPLCKNGDKKPPFVFVWETCGKYWQVSDGPSSSLTINTEDIPLGSYLMEVVIYHYRNKDKFIPIGYASTQFCITDQIPFAVTLTQVCDKDGGDHKFIQNQPVAFSVNLHDPSGYLGNSDITFNWDFGDGSGTTITWEPAGRSSPGLSCRRPFRIRPATRLRTVPASPASLLKLPPPRCLFGLNIGASRPDATTIITTIPAFGAEVSSKQQFNAPQNTPITTALIDRQAVRSQTTVVTEKHQAPDTEEDCVIYRYGSFATELEVVEGIKSVEIIQAAGMFLMEEPDQNAVEFIVTCRGSLPTEVCTVVSDADCLFPVKTTCSAMSPSTDCRLVLRHFFNDSGFFCLNVSMTNDVSLAVSSARVNIIISTCGAKGPPTGQSVHGRRSRFYA</sequence>
<dbReference type="GO" id="GO:0042470">
    <property type="term" value="C:melanosome"/>
    <property type="evidence" value="ECO:0007669"/>
    <property type="project" value="TreeGrafter"/>
</dbReference>
<accession>A0AAD8ZR59</accession>
<dbReference type="Pfam" id="PF20433">
    <property type="entry name" value="PKAT_KLD"/>
    <property type="match status" value="1"/>
</dbReference>
<reference evidence="3" key="1">
    <citation type="submission" date="2023-03" db="EMBL/GenBank/DDBJ databases">
        <title>Electrophorus voltai genome.</title>
        <authorList>
            <person name="Bian C."/>
        </authorList>
    </citation>
    <scope>NUCLEOTIDE SEQUENCE</scope>
    <source>
        <strain evidence="3">CB-2022</strain>
        <tissue evidence="3">Muscle</tissue>
    </source>
</reference>
<dbReference type="Pfam" id="PF26141">
    <property type="entry name" value="PMEL_NMB_N"/>
    <property type="match status" value="1"/>
</dbReference>
<dbReference type="EMBL" id="JAROKS010000005">
    <property type="protein sequence ID" value="KAK1803410.1"/>
    <property type="molecule type" value="Genomic_DNA"/>
</dbReference>
<comment type="caution">
    <text evidence="3">The sequence shown here is derived from an EMBL/GenBank/DDBJ whole genome shotgun (WGS) entry which is preliminary data.</text>
</comment>